<dbReference type="InterPro" id="IPR014710">
    <property type="entry name" value="RmlC-like_jellyroll"/>
</dbReference>
<protein>
    <submittedName>
        <fullName evidence="3">Dimethlysulfonioproprionate lyase</fullName>
    </submittedName>
</protein>
<dbReference type="InterPro" id="IPR011051">
    <property type="entry name" value="RmlC_Cupin_sf"/>
</dbReference>
<dbReference type="EMBL" id="QGMJ01000435">
    <property type="protein sequence ID" value="TVY36379.1"/>
    <property type="molecule type" value="Genomic_DNA"/>
</dbReference>
<comment type="caution">
    <text evidence="3">The sequence shown here is derived from an EMBL/GenBank/DDBJ whole genome shotgun (WGS) entry which is preliminary data.</text>
</comment>
<dbReference type="GO" id="GO:0046872">
    <property type="term" value="F:metal ion binding"/>
    <property type="evidence" value="ECO:0007669"/>
    <property type="project" value="UniProtKB-KW"/>
</dbReference>
<sequence length="142" mass="15263">MSSAKSPSASHIIISAPDLTKRPPESFPAPAIGEPSKGEVTWHTLFSSPATPSDSLCAGVAVCPPLTGHLCAHRHTQAEVYYITEGQGIVTIDGKDSRVEKGDAVFIAGDAEHGIRNDGEEELKWFYIFPTASFSDVVYRFS</sequence>
<keyword evidence="3" id="KW-0456">Lyase</keyword>
<dbReference type="Gene3D" id="2.60.120.10">
    <property type="entry name" value="Jelly Rolls"/>
    <property type="match status" value="1"/>
</dbReference>
<dbReference type="PANTHER" id="PTHR35848:SF6">
    <property type="entry name" value="CUPIN TYPE-2 DOMAIN-CONTAINING PROTEIN"/>
    <property type="match status" value="1"/>
</dbReference>
<dbReference type="SUPFAM" id="SSF51182">
    <property type="entry name" value="RmlC-like cupins"/>
    <property type="match status" value="1"/>
</dbReference>
<dbReference type="PANTHER" id="PTHR35848">
    <property type="entry name" value="OXALATE-BINDING PROTEIN"/>
    <property type="match status" value="1"/>
</dbReference>
<dbReference type="Pfam" id="PF07883">
    <property type="entry name" value="Cupin_2"/>
    <property type="match status" value="1"/>
</dbReference>
<dbReference type="AlphaFoldDB" id="A0A8H8RJY5"/>
<dbReference type="Proteomes" id="UP000462212">
    <property type="component" value="Unassembled WGS sequence"/>
</dbReference>
<evidence type="ECO:0000313" key="3">
    <source>
        <dbReference type="EMBL" id="TVY36379.1"/>
    </source>
</evidence>
<organism evidence="3 4">
    <name type="scientific">Lachnellula subtilissima</name>
    <dbReference type="NCBI Taxonomy" id="602034"/>
    <lineage>
        <taxon>Eukaryota</taxon>
        <taxon>Fungi</taxon>
        <taxon>Dikarya</taxon>
        <taxon>Ascomycota</taxon>
        <taxon>Pezizomycotina</taxon>
        <taxon>Leotiomycetes</taxon>
        <taxon>Helotiales</taxon>
        <taxon>Lachnaceae</taxon>
        <taxon>Lachnellula</taxon>
    </lineage>
</organism>
<keyword evidence="4" id="KW-1185">Reference proteome</keyword>
<dbReference type="InterPro" id="IPR051610">
    <property type="entry name" value="GPI/OXD"/>
</dbReference>
<feature type="domain" description="Cupin type-2" evidence="2">
    <location>
        <begin position="72"/>
        <end position="129"/>
    </location>
</feature>
<dbReference type="GO" id="GO:0016829">
    <property type="term" value="F:lyase activity"/>
    <property type="evidence" value="ECO:0007669"/>
    <property type="project" value="UniProtKB-KW"/>
</dbReference>
<dbReference type="InterPro" id="IPR013096">
    <property type="entry name" value="Cupin_2"/>
</dbReference>
<dbReference type="OrthoDB" id="445803at2759"/>
<accession>A0A8H8RJY5</accession>
<proteinExistence type="predicted"/>
<evidence type="ECO:0000313" key="4">
    <source>
        <dbReference type="Proteomes" id="UP000462212"/>
    </source>
</evidence>
<reference evidence="3 4" key="1">
    <citation type="submission" date="2018-05" db="EMBL/GenBank/DDBJ databases">
        <title>Genome sequencing and assembly of the regulated plant pathogen Lachnellula willkommii and related sister species for the development of diagnostic species identification markers.</title>
        <authorList>
            <person name="Giroux E."/>
            <person name="Bilodeau G."/>
        </authorList>
    </citation>
    <scope>NUCLEOTIDE SEQUENCE [LARGE SCALE GENOMIC DNA]</scope>
    <source>
        <strain evidence="3 4">CBS 197.66</strain>
    </source>
</reference>
<evidence type="ECO:0000259" key="2">
    <source>
        <dbReference type="Pfam" id="PF07883"/>
    </source>
</evidence>
<gene>
    <name evidence="3" type="primary">dddW</name>
    <name evidence="3" type="ORF">LSUB1_G005456</name>
</gene>
<keyword evidence="1" id="KW-0479">Metal-binding</keyword>
<name>A0A8H8RJY5_9HELO</name>
<evidence type="ECO:0000256" key="1">
    <source>
        <dbReference type="ARBA" id="ARBA00022723"/>
    </source>
</evidence>